<proteinExistence type="predicted"/>
<organism evidence="1 2">
    <name type="scientific">Salinimonas sediminis</name>
    <dbReference type="NCBI Taxonomy" id="2303538"/>
    <lineage>
        <taxon>Bacteria</taxon>
        <taxon>Pseudomonadati</taxon>
        <taxon>Pseudomonadota</taxon>
        <taxon>Gammaproteobacteria</taxon>
        <taxon>Alteromonadales</taxon>
        <taxon>Alteromonadaceae</taxon>
        <taxon>Alteromonas/Salinimonas group</taxon>
        <taxon>Salinimonas</taxon>
    </lineage>
</organism>
<dbReference type="AlphaFoldDB" id="A0A346NLY3"/>
<reference evidence="1 2" key="1">
    <citation type="submission" date="2018-08" db="EMBL/GenBank/DDBJ databases">
        <title>Salinimonas sediminis sp. nov., a piezophilic bacterium isolated from a deep-sea sediment sample from the New Britain Trench.</title>
        <authorList>
            <person name="Cao J."/>
        </authorList>
    </citation>
    <scope>NUCLEOTIDE SEQUENCE [LARGE SCALE GENOMIC DNA]</scope>
    <source>
        <strain evidence="1 2">N102</strain>
    </source>
</reference>
<accession>A0A346NLY3</accession>
<dbReference type="EMBL" id="CP031769">
    <property type="protein sequence ID" value="AXR06540.1"/>
    <property type="molecule type" value="Genomic_DNA"/>
</dbReference>
<sequence length="69" mass="7592">MQWIAPQFALRALSTNGPVIESQQRVLSWVAARICGLSTVNHSLLSALSLANHKNLNITAPYLYSETKP</sequence>
<protein>
    <submittedName>
        <fullName evidence="1">Uncharacterized protein</fullName>
    </submittedName>
</protein>
<keyword evidence="2" id="KW-1185">Reference proteome</keyword>
<evidence type="ECO:0000313" key="2">
    <source>
        <dbReference type="Proteomes" id="UP000262073"/>
    </source>
</evidence>
<name>A0A346NLY3_9ALTE</name>
<gene>
    <name evidence="1" type="ORF">D0Y50_09280</name>
</gene>
<dbReference type="Proteomes" id="UP000262073">
    <property type="component" value="Chromosome"/>
</dbReference>
<dbReference type="KEGG" id="salm:D0Y50_09280"/>
<evidence type="ECO:0000313" key="1">
    <source>
        <dbReference type="EMBL" id="AXR06540.1"/>
    </source>
</evidence>